<keyword evidence="2" id="KW-0472">Membrane</keyword>
<evidence type="ECO:0000259" key="3">
    <source>
        <dbReference type="PROSITE" id="PS50902"/>
    </source>
</evidence>
<dbReference type="Pfam" id="PF00258">
    <property type="entry name" value="Flavodoxin_1"/>
    <property type="match status" value="1"/>
</dbReference>
<dbReference type="PROSITE" id="PS51384">
    <property type="entry name" value="FAD_FR"/>
    <property type="match status" value="1"/>
</dbReference>
<dbReference type="InterPro" id="IPR017938">
    <property type="entry name" value="Riboflavin_synthase-like_b-brl"/>
</dbReference>
<dbReference type="PROSITE" id="PS50902">
    <property type="entry name" value="FLAVODOXIN_LIKE"/>
    <property type="match status" value="1"/>
</dbReference>
<dbReference type="EMBL" id="CP063145">
    <property type="protein sequence ID" value="QOR73966.1"/>
    <property type="molecule type" value="Genomic_DNA"/>
</dbReference>
<dbReference type="Gene3D" id="3.40.50.360">
    <property type="match status" value="1"/>
</dbReference>
<feature type="transmembrane region" description="Helical" evidence="2">
    <location>
        <begin position="295"/>
        <end position="320"/>
    </location>
</feature>
<accession>A0A7M1T277</accession>
<evidence type="ECO:0000313" key="6">
    <source>
        <dbReference type="Proteomes" id="UP000593605"/>
    </source>
</evidence>
<dbReference type="InterPro" id="IPR017927">
    <property type="entry name" value="FAD-bd_FR_type"/>
</dbReference>
<dbReference type="InterPro" id="IPR039261">
    <property type="entry name" value="FNR_nucleotide-bd"/>
</dbReference>
<keyword evidence="1" id="KW-0285">Flavoprotein</keyword>
<evidence type="ECO:0000313" key="5">
    <source>
        <dbReference type="EMBL" id="QOR73966.1"/>
    </source>
</evidence>
<dbReference type="Proteomes" id="UP000593605">
    <property type="component" value="Chromosome"/>
</dbReference>
<name>A0A7M1T277_9FLAO</name>
<gene>
    <name evidence="5" type="ORF">IMZ16_00515</name>
</gene>
<keyword evidence="2" id="KW-0812">Transmembrane</keyword>
<dbReference type="InterPro" id="IPR029039">
    <property type="entry name" value="Flavoprotein-like_sf"/>
</dbReference>
<protein>
    <submittedName>
        <fullName evidence="5">PepSY domain-containing protein</fullName>
    </submittedName>
</protein>
<dbReference type="InterPro" id="IPR001433">
    <property type="entry name" value="OxRdtase_FAD/NAD-bd"/>
</dbReference>
<feature type="domain" description="FAD-binding FR-type" evidence="4">
    <location>
        <begin position="491"/>
        <end position="586"/>
    </location>
</feature>
<dbReference type="Gene3D" id="3.40.50.80">
    <property type="entry name" value="Nucleotide-binding domain of ferredoxin-NADP reductase (FNR) module"/>
    <property type="match status" value="1"/>
</dbReference>
<dbReference type="Pfam" id="PF00175">
    <property type="entry name" value="NAD_binding_1"/>
    <property type="match status" value="1"/>
</dbReference>
<sequence length="721" mass="80518">MAKKIWRISHLLLAVFSSAFLLVISVTGAILAADSAWQRLRSGAESSSEEPLSEVIVRLQEKYPDILELKRSDAGYTELQIFDEEGNEERFNINPKTGEKISESGGETHFISQVKTLHRSFFLHETGRAIAGIFAFLLVLIIISGSVLLAKRNGGWLKPISKIRTEFPAQFLHILASRIFSIPLLISAVSGTVLCLFRFNLIPESEVRVSKKPEAGSPVSVAEFPVLRKIKLGEVQKIQFPLDAEDPEEHFKIILPEKMLLLSPRTGTVLEEHREPFRKNVEVFLKMLHTGNSSAAWSVVLGLASLGIPIFIWSGFAIWYRRSWKKIKNEFEPSVAEIIILVGSENGTTFQFAQKIHQQFASKKIKSTVLNLDDYAEFPAAKHLLIFTATSGDGEAPQNALKFKDRLGQINQNHKILVSVVGFGSASYPKFCGYAESVFGWIKSAHWAQLLPLYKINEKNYTEFSKWAQYWAEQSGIPLAHAAEYYQSENQKVESFMITENILIDEKNSTHCIRFKPTAAFRSGDLLGIYPQGKERFYSIGRSQSGDAQILVKLYKDGIGSGLLCSLRAGDYFSGKILENKNFRLDPAVPEVVMIANGTGAAPFLGMLNESSPHQEISILCGFRFESELSELIKSLPRRFSNVKMSEVAISRGGNPRRVTDLMNQNSLMLRRVLESGGVVMLCGSLAMYRDSVEVIKGILGSTGKDFEFYKNAGQIVSDCY</sequence>
<feature type="transmembrane region" description="Helical" evidence="2">
    <location>
        <begin position="171"/>
        <end position="199"/>
    </location>
</feature>
<dbReference type="GO" id="GO:0005829">
    <property type="term" value="C:cytosol"/>
    <property type="evidence" value="ECO:0007669"/>
    <property type="project" value="TreeGrafter"/>
</dbReference>
<dbReference type="SUPFAM" id="SSF52218">
    <property type="entry name" value="Flavoproteins"/>
    <property type="match status" value="1"/>
</dbReference>
<evidence type="ECO:0000259" key="4">
    <source>
        <dbReference type="PROSITE" id="PS51384"/>
    </source>
</evidence>
<dbReference type="InterPro" id="IPR008254">
    <property type="entry name" value="Flavodoxin/NO_synth"/>
</dbReference>
<dbReference type="SUPFAM" id="SSF52343">
    <property type="entry name" value="Ferredoxin reductase-like, C-terminal NADP-linked domain"/>
    <property type="match status" value="1"/>
</dbReference>
<dbReference type="GO" id="GO:0016491">
    <property type="term" value="F:oxidoreductase activity"/>
    <property type="evidence" value="ECO:0007669"/>
    <property type="project" value="InterPro"/>
</dbReference>
<dbReference type="Pfam" id="PF03929">
    <property type="entry name" value="PepSY_TM"/>
    <property type="match status" value="1"/>
</dbReference>
<organism evidence="5 6">
    <name type="scientific">Cruoricaptor ignavus</name>
    <dbReference type="NCBI Taxonomy" id="1118202"/>
    <lineage>
        <taxon>Bacteria</taxon>
        <taxon>Pseudomonadati</taxon>
        <taxon>Bacteroidota</taxon>
        <taxon>Flavobacteriia</taxon>
        <taxon>Flavobacteriales</taxon>
        <taxon>Weeksellaceae</taxon>
        <taxon>Cruoricaptor</taxon>
    </lineage>
</organism>
<dbReference type="SUPFAM" id="SSF63380">
    <property type="entry name" value="Riboflavin synthase domain-like"/>
    <property type="match status" value="1"/>
</dbReference>
<dbReference type="GO" id="GO:0050660">
    <property type="term" value="F:flavin adenine dinucleotide binding"/>
    <property type="evidence" value="ECO:0007669"/>
    <property type="project" value="TreeGrafter"/>
</dbReference>
<evidence type="ECO:0000256" key="2">
    <source>
        <dbReference type="SAM" id="Phobius"/>
    </source>
</evidence>
<feature type="domain" description="Flavodoxin-like" evidence="3">
    <location>
        <begin position="338"/>
        <end position="472"/>
    </location>
</feature>
<dbReference type="InterPro" id="IPR005625">
    <property type="entry name" value="PepSY-ass_TM"/>
</dbReference>
<evidence type="ECO:0000256" key="1">
    <source>
        <dbReference type="ARBA" id="ARBA00022630"/>
    </source>
</evidence>
<dbReference type="RefSeq" id="WP_193440051.1">
    <property type="nucleotide sequence ID" value="NZ_CP063145.1"/>
</dbReference>
<feature type="transmembrane region" description="Helical" evidence="2">
    <location>
        <begin position="129"/>
        <end position="150"/>
    </location>
</feature>
<proteinExistence type="predicted"/>
<dbReference type="GO" id="GO:0010181">
    <property type="term" value="F:FMN binding"/>
    <property type="evidence" value="ECO:0007669"/>
    <property type="project" value="InterPro"/>
</dbReference>
<reference evidence="5 6" key="1">
    <citation type="submission" date="2020-10" db="EMBL/GenBank/DDBJ databases">
        <title>Complete genome of Cruoricapor ignavus strain M1214 isolated from the blood culture of a febrile patient.</title>
        <authorList>
            <person name="Guglielmino C.J.D."/>
        </authorList>
    </citation>
    <scope>NUCLEOTIDE SEQUENCE [LARGE SCALE GENOMIC DNA]</scope>
    <source>
        <strain evidence="5 6">M1214</strain>
    </source>
</reference>
<dbReference type="AlphaFoldDB" id="A0A7M1T277"/>
<keyword evidence="2" id="KW-1133">Transmembrane helix</keyword>
<dbReference type="KEGG" id="civ:IMZ16_00515"/>
<dbReference type="PANTHER" id="PTHR19384">
    <property type="entry name" value="NITRIC OXIDE SYNTHASE-RELATED"/>
    <property type="match status" value="1"/>
</dbReference>